<dbReference type="InterPro" id="IPR036397">
    <property type="entry name" value="RNaseH_sf"/>
</dbReference>
<evidence type="ECO:0000256" key="3">
    <source>
        <dbReference type="SAM" id="Coils"/>
    </source>
</evidence>
<reference evidence="5" key="2">
    <citation type="submission" date="2022-01" db="EMBL/GenBank/DDBJ databases">
        <authorList>
            <person name="Yamashiro T."/>
            <person name="Shiraishi A."/>
            <person name="Satake H."/>
            <person name="Nakayama K."/>
        </authorList>
    </citation>
    <scope>NUCLEOTIDE SEQUENCE</scope>
</reference>
<evidence type="ECO:0000313" key="5">
    <source>
        <dbReference type="EMBL" id="GJT73395.1"/>
    </source>
</evidence>
<dbReference type="InterPro" id="IPR012337">
    <property type="entry name" value="RNaseH-like_sf"/>
</dbReference>
<sequence>MVPRIVLTRSGPISLNIARPVNTVQPRTTVNYAGPMKNVINNAYSTAKRPFNKIIAANNSNFTKKVNTIKGTKVNTARPKVVISAVKGNKGNVVKASACWETDPILQIMKKLMEDLLPFEKIPNERKLLGKFLERITCVSVDLKNVVPQGGLTCLFAKATPDESNLWHRRLRHREFSVARTPQQNGVAKRKNRTLIEAARTMLADSKLPATFWAEAVNTACYVQNKVCPNYQLLNTIDHLGESYSLMISRWYKSIVNDAGISFRMETVTWQRLQYFDNIMDQDPSFSTQFKRILPMLDSNLSGEEDNINMDVPTYLNIADLRYCLFRCIMMMWCVEVFRNKKDERSIVIKNKVILVAQGYTQEEGIDYDEVFAPVARIEEIRLFLASASFKDFVVYQMDVKSAFLYVCACARYQVNLKVSHLHAVKRIFRYLKGQPKLGLWYLKDSPFDLVAYTDSDYAGASLAWKVHIKGGCQFKVQTKHIEIRHHFIKDSNKKNLIQMIKIHTDKNVADLLTKAFNNGIGVNVGASKLMLLGINLMLLGKRVIRQNGERAALLLPCSRSRAGQLIRVLDLETTKTAQAKEIDNLKKRVNKLEKRKRSRTPGMNLFKISTSIEKIKSDVDEGFDADMDEVFKDIEGDAKQVISACLLHDDVFYCDAVILLITLMEIRSARPKAKGDCFAESLLKNKSFDEVQKAFDKTMSWINSFVDMDSELVKGSETRAEGSSKRE</sequence>
<name>A0ABQ5GDZ4_9ASTR</name>
<dbReference type="EMBL" id="BQNB010018348">
    <property type="protein sequence ID" value="GJT73395.1"/>
    <property type="molecule type" value="Genomic_DNA"/>
</dbReference>
<feature type="coiled-coil region" evidence="3">
    <location>
        <begin position="569"/>
        <end position="596"/>
    </location>
</feature>
<keyword evidence="2" id="KW-0378">Hydrolase</keyword>
<evidence type="ECO:0000256" key="2">
    <source>
        <dbReference type="ARBA" id="ARBA00022801"/>
    </source>
</evidence>
<comment type="caution">
    <text evidence="5">The sequence shown here is derived from an EMBL/GenBank/DDBJ whole genome shotgun (WGS) entry which is preliminary data.</text>
</comment>
<protein>
    <submittedName>
        <fullName evidence="5">Ribonuclease H-like domain-containing protein</fullName>
    </submittedName>
</protein>
<gene>
    <name evidence="5" type="ORF">Tco_1032681</name>
</gene>
<reference evidence="5" key="1">
    <citation type="journal article" date="2022" name="Int. J. Mol. Sci.">
        <title>Draft Genome of Tanacetum Coccineum: Genomic Comparison of Closely Related Tanacetum-Family Plants.</title>
        <authorList>
            <person name="Yamashiro T."/>
            <person name="Shiraishi A."/>
            <person name="Nakayama K."/>
            <person name="Satake H."/>
        </authorList>
    </citation>
    <scope>NUCLEOTIDE SEQUENCE</scope>
</reference>
<dbReference type="PANTHER" id="PTHR42648:SF32">
    <property type="entry name" value="RIBONUCLEASE H-LIKE DOMAIN, GAG-PRE-INTEGRASE DOMAIN PROTEIN-RELATED"/>
    <property type="match status" value="1"/>
</dbReference>
<evidence type="ECO:0000313" key="6">
    <source>
        <dbReference type="Proteomes" id="UP001151760"/>
    </source>
</evidence>
<dbReference type="PANTHER" id="PTHR42648">
    <property type="entry name" value="TRANSPOSASE, PUTATIVE-RELATED"/>
    <property type="match status" value="1"/>
</dbReference>
<proteinExistence type="predicted"/>
<feature type="domain" description="Reverse transcriptase Ty1/copia-type" evidence="4">
    <location>
        <begin position="333"/>
        <end position="406"/>
    </location>
</feature>
<dbReference type="SUPFAM" id="SSF53098">
    <property type="entry name" value="Ribonuclease H-like"/>
    <property type="match status" value="1"/>
</dbReference>
<keyword evidence="1" id="KW-0479">Metal-binding</keyword>
<dbReference type="Pfam" id="PF07727">
    <property type="entry name" value="RVT_2"/>
    <property type="match status" value="1"/>
</dbReference>
<dbReference type="InterPro" id="IPR039537">
    <property type="entry name" value="Retrotran_Ty1/copia-like"/>
</dbReference>
<dbReference type="Gene3D" id="3.30.420.10">
    <property type="entry name" value="Ribonuclease H-like superfamily/Ribonuclease H"/>
    <property type="match status" value="1"/>
</dbReference>
<dbReference type="Proteomes" id="UP001151760">
    <property type="component" value="Unassembled WGS sequence"/>
</dbReference>
<organism evidence="5 6">
    <name type="scientific">Tanacetum coccineum</name>
    <dbReference type="NCBI Taxonomy" id="301880"/>
    <lineage>
        <taxon>Eukaryota</taxon>
        <taxon>Viridiplantae</taxon>
        <taxon>Streptophyta</taxon>
        <taxon>Embryophyta</taxon>
        <taxon>Tracheophyta</taxon>
        <taxon>Spermatophyta</taxon>
        <taxon>Magnoliopsida</taxon>
        <taxon>eudicotyledons</taxon>
        <taxon>Gunneridae</taxon>
        <taxon>Pentapetalae</taxon>
        <taxon>asterids</taxon>
        <taxon>campanulids</taxon>
        <taxon>Asterales</taxon>
        <taxon>Asteraceae</taxon>
        <taxon>Asteroideae</taxon>
        <taxon>Anthemideae</taxon>
        <taxon>Anthemidinae</taxon>
        <taxon>Tanacetum</taxon>
    </lineage>
</organism>
<keyword evidence="3" id="KW-0175">Coiled coil</keyword>
<accession>A0ABQ5GDZ4</accession>
<keyword evidence="6" id="KW-1185">Reference proteome</keyword>
<evidence type="ECO:0000259" key="4">
    <source>
        <dbReference type="Pfam" id="PF07727"/>
    </source>
</evidence>
<evidence type="ECO:0000256" key="1">
    <source>
        <dbReference type="ARBA" id="ARBA00022723"/>
    </source>
</evidence>
<dbReference type="InterPro" id="IPR013103">
    <property type="entry name" value="RVT_2"/>
</dbReference>